<keyword evidence="4" id="KW-0472">Membrane</keyword>
<evidence type="ECO:0000313" key="6">
    <source>
        <dbReference type="Proteomes" id="UP000837857"/>
    </source>
</evidence>
<dbReference type="SUPFAM" id="SSF53756">
    <property type="entry name" value="UDP-Glycosyltransferase/glycogen phosphorylase"/>
    <property type="match status" value="1"/>
</dbReference>
<keyword evidence="6" id="KW-1185">Reference proteome</keyword>
<dbReference type="PANTHER" id="PTHR48043:SF159">
    <property type="entry name" value="EG:EG0003.4 PROTEIN-RELATED"/>
    <property type="match status" value="1"/>
</dbReference>
<sequence>MKKRSELNPGRIFHLMMNVTKRTMGNVNVVNLLNDRRERFDVVISQWMFNEVFSGIATLYDCPHIWFSIHEPGFAILSLIDEATNPAYTASVDLEAIAPFTFLQRLKSLQLQANCMLRYYLMGSTLKSKDLPESIKRDLLKLLAEFEQTVIWKFEDTLPNLPENVHILPWAPQQSILSHPRCVLFINHGGLLSTMEAVHFAVPFVGIPVYYDQQLNMEKAVTKGISIKVELTDRVAEDLKKAVHEMLSNSKYRERIKELSFVYHHRPVPPGRELVHWVEHVVRTGGAQHLRSPALLVPWYQKMYLDLALILLILTVFAIYSIRLCLSQLKEKTKMKLS</sequence>
<dbReference type="CDD" id="cd03784">
    <property type="entry name" value="GT1_Gtf-like"/>
    <property type="match status" value="1"/>
</dbReference>
<keyword evidence="3" id="KW-0808">Transferase</keyword>
<organism evidence="5 6">
    <name type="scientific">Iphiclides podalirius</name>
    <name type="common">scarce swallowtail</name>
    <dbReference type="NCBI Taxonomy" id="110791"/>
    <lineage>
        <taxon>Eukaryota</taxon>
        <taxon>Metazoa</taxon>
        <taxon>Ecdysozoa</taxon>
        <taxon>Arthropoda</taxon>
        <taxon>Hexapoda</taxon>
        <taxon>Insecta</taxon>
        <taxon>Pterygota</taxon>
        <taxon>Neoptera</taxon>
        <taxon>Endopterygota</taxon>
        <taxon>Lepidoptera</taxon>
        <taxon>Glossata</taxon>
        <taxon>Ditrysia</taxon>
        <taxon>Papilionoidea</taxon>
        <taxon>Papilionidae</taxon>
        <taxon>Papilioninae</taxon>
        <taxon>Iphiclides</taxon>
    </lineage>
</organism>
<keyword evidence="4" id="KW-0812">Transmembrane</keyword>
<evidence type="ECO:0008006" key="7">
    <source>
        <dbReference type="Google" id="ProtNLM"/>
    </source>
</evidence>
<dbReference type="Proteomes" id="UP000837857">
    <property type="component" value="Chromosome 21"/>
</dbReference>
<dbReference type="Gene3D" id="3.40.50.2000">
    <property type="entry name" value="Glycogen Phosphorylase B"/>
    <property type="match status" value="1"/>
</dbReference>
<protein>
    <recommendedName>
        <fullName evidence="7">UDP-glucuronosyltransferase</fullName>
    </recommendedName>
</protein>
<proteinExistence type="inferred from homology"/>
<evidence type="ECO:0000256" key="4">
    <source>
        <dbReference type="SAM" id="Phobius"/>
    </source>
</evidence>
<dbReference type="InterPro" id="IPR002213">
    <property type="entry name" value="UDP_glucos_trans"/>
</dbReference>
<dbReference type="InterPro" id="IPR050271">
    <property type="entry name" value="UDP-glycosyltransferase"/>
</dbReference>
<accession>A0ABN8IFT3</accession>
<name>A0ABN8IFT3_9NEOP</name>
<evidence type="ECO:0000256" key="1">
    <source>
        <dbReference type="ARBA" id="ARBA00009995"/>
    </source>
</evidence>
<dbReference type="Pfam" id="PF00201">
    <property type="entry name" value="UDPGT"/>
    <property type="match status" value="1"/>
</dbReference>
<feature type="transmembrane region" description="Helical" evidence="4">
    <location>
        <begin position="303"/>
        <end position="326"/>
    </location>
</feature>
<evidence type="ECO:0000256" key="2">
    <source>
        <dbReference type="ARBA" id="ARBA00022676"/>
    </source>
</evidence>
<evidence type="ECO:0000313" key="5">
    <source>
        <dbReference type="EMBL" id="CAH2054108.1"/>
    </source>
</evidence>
<keyword evidence="4" id="KW-1133">Transmembrane helix</keyword>
<comment type="similarity">
    <text evidence="1">Belongs to the UDP-glycosyltransferase family.</text>
</comment>
<evidence type="ECO:0000256" key="3">
    <source>
        <dbReference type="ARBA" id="ARBA00022679"/>
    </source>
</evidence>
<keyword evidence="2" id="KW-0328">Glycosyltransferase</keyword>
<feature type="non-terminal residue" evidence="5">
    <location>
        <position position="338"/>
    </location>
</feature>
<dbReference type="PANTHER" id="PTHR48043">
    <property type="entry name" value="EG:EG0003.4 PROTEIN-RELATED"/>
    <property type="match status" value="1"/>
</dbReference>
<dbReference type="EMBL" id="OW152833">
    <property type="protein sequence ID" value="CAH2054108.1"/>
    <property type="molecule type" value="Genomic_DNA"/>
</dbReference>
<gene>
    <name evidence="5" type="ORF">IPOD504_LOCUS8487</name>
</gene>
<reference evidence="5" key="1">
    <citation type="submission" date="2022-03" db="EMBL/GenBank/DDBJ databases">
        <authorList>
            <person name="Martin H S."/>
        </authorList>
    </citation>
    <scope>NUCLEOTIDE SEQUENCE</scope>
</reference>